<evidence type="ECO:0000256" key="3">
    <source>
        <dbReference type="ARBA" id="ARBA00019613"/>
    </source>
</evidence>
<comment type="function">
    <text evidence="9">Component of the Mediator complex, a coactivator involved in the regulated transcription of nearly all RNA polymerase II-dependent genes. Mediator functions as a bridge to convey information from gene-specific regulatory proteins to the basal RNA polymerase II transcription machinery. Mediator is recruited to promoters by direct interactions with regulatory proteins and serves as a scaffold for the assembly of a functional preinitiation complex with RNA polymerase II and the general transcription factors.</text>
</comment>
<dbReference type="EMBL" id="QCYY01002403">
    <property type="protein sequence ID" value="ROT70633.1"/>
    <property type="molecule type" value="Genomic_DNA"/>
</dbReference>
<dbReference type="KEGG" id="pvm:113813202"/>
<dbReference type="GeneID" id="113813202"/>
<evidence type="ECO:0000256" key="7">
    <source>
        <dbReference type="ARBA" id="ARBA00023242"/>
    </source>
</evidence>
<gene>
    <name evidence="9" type="primary">MED15</name>
    <name evidence="14" type="ORF">C7M84_011076</name>
</gene>
<name>A0A423T2K0_PENVA</name>
<evidence type="ECO:0000259" key="12">
    <source>
        <dbReference type="Pfam" id="PF21538"/>
    </source>
</evidence>
<dbReference type="GO" id="GO:0006355">
    <property type="term" value="P:regulation of DNA-templated transcription"/>
    <property type="evidence" value="ECO:0007669"/>
    <property type="project" value="InterPro"/>
</dbReference>
<reference evidence="14 15" key="2">
    <citation type="submission" date="2019-01" db="EMBL/GenBank/DDBJ databases">
        <title>The decoding of complex shrimp genome reveals the adaptation for benthos swimmer, frequently molting mechanism and breeding impact on genome.</title>
        <authorList>
            <person name="Sun Y."/>
            <person name="Gao Y."/>
            <person name="Yu Y."/>
        </authorList>
    </citation>
    <scope>NUCLEOTIDE SEQUENCE [LARGE SCALE GENOMIC DNA]</scope>
    <source>
        <tissue evidence="14">Muscle</tissue>
    </source>
</reference>
<evidence type="ECO:0000256" key="5">
    <source>
        <dbReference type="ARBA" id="ARBA00023159"/>
    </source>
</evidence>
<dbReference type="OrthoDB" id="10055322at2759"/>
<dbReference type="InterPro" id="IPR048386">
    <property type="entry name" value="Med15_C"/>
</dbReference>
<feature type="region of interest" description="Disordered" evidence="10">
    <location>
        <begin position="199"/>
        <end position="313"/>
    </location>
</feature>
<feature type="compositionally biased region" description="Low complexity" evidence="10">
    <location>
        <begin position="246"/>
        <end position="262"/>
    </location>
</feature>
<evidence type="ECO:0000256" key="9">
    <source>
        <dbReference type="RuleBase" id="RU364148"/>
    </source>
</evidence>
<dbReference type="Pfam" id="PF21538">
    <property type="entry name" value="Med15_M"/>
    <property type="match status" value="1"/>
</dbReference>
<comment type="subunit">
    <text evidence="9">Component of the Mediator complex.</text>
</comment>
<keyword evidence="5 9" id="KW-0010">Activator</keyword>
<feature type="domain" description="Mediator of RNA polymerase II transcription subunit 15 N-terminal" evidence="11">
    <location>
        <begin position="1"/>
        <end position="72"/>
    </location>
</feature>
<comment type="caution">
    <text evidence="14">The sequence shown here is derived from an EMBL/GenBank/DDBJ whole genome shotgun (WGS) entry which is preliminary data.</text>
</comment>
<organism evidence="14 15">
    <name type="scientific">Penaeus vannamei</name>
    <name type="common">Whiteleg shrimp</name>
    <name type="synonym">Litopenaeus vannamei</name>
    <dbReference type="NCBI Taxonomy" id="6689"/>
    <lineage>
        <taxon>Eukaryota</taxon>
        <taxon>Metazoa</taxon>
        <taxon>Ecdysozoa</taxon>
        <taxon>Arthropoda</taxon>
        <taxon>Crustacea</taxon>
        <taxon>Multicrustacea</taxon>
        <taxon>Malacostraca</taxon>
        <taxon>Eumalacostraca</taxon>
        <taxon>Eucarida</taxon>
        <taxon>Decapoda</taxon>
        <taxon>Dendrobranchiata</taxon>
        <taxon>Penaeoidea</taxon>
        <taxon>Penaeidae</taxon>
        <taxon>Penaeus</taxon>
    </lineage>
</organism>
<reference evidence="14 15" key="1">
    <citation type="submission" date="2018-04" db="EMBL/GenBank/DDBJ databases">
        <authorList>
            <person name="Zhang X."/>
            <person name="Yuan J."/>
            <person name="Li F."/>
            <person name="Xiang J."/>
        </authorList>
    </citation>
    <scope>NUCLEOTIDE SEQUENCE [LARGE SCALE GENOMIC DNA]</scope>
    <source>
        <tissue evidence="14">Muscle</tissue>
    </source>
</reference>
<evidence type="ECO:0000313" key="15">
    <source>
        <dbReference type="Proteomes" id="UP000283509"/>
    </source>
</evidence>
<dbReference type="InterPro" id="IPR048385">
    <property type="entry name" value="Med15_central"/>
</dbReference>
<dbReference type="GO" id="GO:0003712">
    <property type="term" value="F:transcription coregulator activity"/>
    <property type="evidence" value="ECO:0007669"/>
    <property type="project" value="InterPro"/>
</dbReference>
<evidence type="ECO:0000256" key="1">
    <source>
        <dbReference type="ARBA" id="ARBA00004123"/>
    </source>
</evidence>
<keyword evidence="7 9" id="KW-0539">Nucleus</keyword>
<dbReference type="Gene3D" id="1.10.246.20">
    <property type="entry name" value="Coactivator CBP, KIX domain"/>
    <property type="match status" value="1"/>
</dbReference>
<sequence>MADDWKSNAFRQRIIAQLEELIRQTPAGNQKSAHDLEHQVFQRSTKRDEYLQYIGRLVSHMREVAQSNSNPQTSNPQLAAVLAGQQVPAGQMVGTQMTGPGGPVTGGPNATIITGQNIQNLQGGPRMGQPMMPNLPNQANDIPNWPGNNHQRLSDIQMGNVNKKQQGITINQMGGQPGKINTIQMTIGQNMQTPQIGQFTGQMVGRGGGPRQPRVPSPGFPGNVQAVPRQGTPTPSSASPAPPLSAPSNLVSPSPSSNMVPSPAGPNSAGMGRGASHIGAPSPGGIINTPGQIQQPSPAAQGMTNSQAEEAAYREKVRQLSKYVDPLRRMIQRIGNEDAEKSCKMKQLHDMLQNPQRRMPMETLLKCEQVLEKLEIHRDAEVPPSMENRIAGMTESVTNALKSPCAAHTLHRTISPALSVLLGPNLTTNPIKPVKRDNPLQPPPETPNISDVIQGEVARLNARFRVNLDCQQPPGSDDLTLICQLDDPNLPCVPPITLTVPAGYPLKPPRCDLLAVDYETTDFLKSARESMMVRLRNMPPHCSLTMMLHSWEMSVRQACSPKQSVTSAVASALAMTAGF</sequence>
<dbReference type="RefSeq" id="XP_027220962.1">
    <property type="nucleotide sequence ID" value="XM_027365161.2"/>
</dbReference>
<dbReference type="Pfam" id="PF09606">
    <property type="entry name" value="Med15_N"/>
    <property type="match status" value="1"/>
</dbReference>
<evidence type="ECO:0000259" key="11">
    <source>
        <dbReference type="Pfam" id="PF09606"/>
    </source>
</evidence>
<dbReference type="AlphaFoldDB" id="A0A423T2K0"/>
<feature type="domain" description="ARC105/Med15 mediator subunit central" evidence="12">
    <location>
        <begin position="309"/>
        <end position="418"/>
    </location>
</feature>
<dbReference type="Proteomes" id="UP000283509">
    <property type="component" value="Unassembled WGS sequence"/>
</dbReference>
<evidence type="ECO:0000256" key="8">
    <source>
        <dbReference type="ARBA" id="ARBA00032016"/>
    </source>
</evidence>
<dbReference type="GO" id="GO:0005634">
    <property type="term" value="C:nucleus"/>
    <property type="evidence" value="ECO:0007669"/>
    <property type="project" value="UniProtKB-SubCell"/>
</dbReference>
<evidence type="ECO:0000256" key="6">
    <source>
        <dbReference type="ARBA" id="ARBA00023163"/>
    </source>
</evidence>
<keyword evidence="6 9" id="KW-0804">Transcription</keyword>
<dbReference type="RefSeq" id="XP_027220961.1">
    <property type="nucleotide sequence ID" value="XM_027365160.2"/>
</dbReference>
<dbReference type="PANTHER" id="PTHR31804">
    <property type="entry name" value="MEDIATOR OF RNA POLYMERASE II TRANSCRIPTION SUBUNIT 15"/>
    <property type="match status" value="1"/>
</dbReference>
<dbReference type="InterPro" id="IPR019087">
    <property type="entry name" value="Med15_N"/>
</dbReference>
<keyword evidence="15" id="KW-1185">Reference proteome</keyword>
<evidence type="ECO:0000256" key="2">
    <source>
        <dbReference type="ARBA" id="ARBA00009807"/>
    </source>
</evidence>
<accession>A0A423T2K0</accession>
<evidence type="ECO:0000313" key="14">
    <source>
        <dbReference type="EMBL" id="ROT70633.1"/>
    </source>
</evidence>
<evidence type="ECO:0000259" key="13">
    <source>
        <dbReference type="Pfam" id="PF21539"/>
    </source>
</evidence>
<protein>
    <recommendedName>
        <fullName evidence="3 9">Mediator of RNA polymerase II transcription subunit 15</fullName>
    </recommendedName>
    <alternativeName>
        <fullName evidence="8 9">Mediator complex subunit 15</fullName>
    </alternativeName>
</protein>
<keyword evidence="4 9" id="KW-0805">Transcription regulation</keyword>
<dbReference type="STRING" id="6689.A0A423T2K0"/>
<feature type="compositionally biased region" description="Polar residues" evidence="10">
    <location>
        <begin position="289"/>
        <end position="308"/>
    </location>
</feature>
<comment type="subcellular location">
    <subcellularLocation>
        <location evidence="1 9">Nucleus</location>
    </subcellularLocation>
</comment>
<evidence type="ECO:0000256" key="4">
    <source>
        <dbReference type="ARBA" id="ARBA00023015"/>
    </source>
</evidence>
<dbReference type="CTD" id="51586"/>
<dbReference type="InterPro" id="IPR036529">
    <property type="entry name" value="KIX_dom_sf"/>
</dbReference>
<dbReference type="Pfam" id="PF21539">
    <property type="entry name" value="Med15_C"/>
    <property type="match status" value="1"/>
</dbReference>
<evidence type="ECO:0000256" key="10">
    <source>
        <dbReference type="SAM" id="MobiDB-lite"/>
    </source>
</evidence>
<proteinExistence type="inferred from homology"/>
<dbReference type="PANTHER" id="PTHR31804:SF3">
    <property type="entry name" value="MEDIATOR OF RNA POLYMERASE II TRANSCRIPTION SUBUNIT 15"/>
    <property type="match status" value="1"/>
</dbReference>
<feature type="domain" description="ARC105/Med15 mediator subunit C-terminal" evidence="13">
    <location>
        <begin position="449"/>
        <end position="557"/>
    </location>
</feature>
<comment type="similarity">
    <text evidence="2 9">Belongs to the Mediator complex subunit 15 family.</text>
</comment>